<dbReference type="Pfam" id="PF01925">
    <property type="entry name" value="TauE"/>
    <property type="match status" value="1"/>
</dbReference>
<keyword evidence="2 5" id="KW-0812">Transmembrane</keyword>
<evidence type="ECO:0000256" key="1">
    <source>
        <dbReference type="ARBA" id="ARBA00004141"/>
    </source>
</evidence>
<protein>
    <recommendedName>
        <fullName evidence="5">Probable membrane transporter protein</fullName>
    </recommendedName>
</protein>
<keyword evidence="5" id="KW-1003">Cell membrane</keyword>
<accession>A0A9X2F5Z0</accession>
<dbReference type="PANTHER" id="PTHR43701">
    <property type="entry name" value="MEMBRANE TRANSPORTER PROTEIN MJ0441-RELATED"/>
    <property type="match status" value="1"/>
</dbReference>
<evidence type="ECO:0000256" key="4">
    <source>
        <dbReference type="ARBA" id="ARBA00023136"/>
    </source>
</evidence>
<dbReference type="Proteomes" id="UP001155241">
    <property type="component" value="Unassembled WGS sequence"/>
</dbReference>
<evidence type="ECO:0000256" key="5">
    <source>
        <dbReference type="RuleBase" id="RU363041"/>
    </source>
</evidence>
<dbReference type="InterPro" id="IPR002781">
    <property type="entry name" value="TM_pro_TauE-like"/>
</dbReference>
<keyword evidence="7" id="KW-1185">Reference proteome</keyword>
<dbReference type="RefSeq" id="WP_252850420.1">
    <property type="nucleotide sequence ID" value="NZ_JAMXLR010000003.1"/>
</dbReference>
<dbReference type="GO" id="GO:0005886">
    <property type="term" value="C:plasma membrane"/>
    <property type="evidence" value="ECO:0007669"/>
    <property type="project" value="UniProtKB-SubCell"/>
</dbReference>
<feature type="transmembrane region" description="Helical" evidence="5">
    <location>
        <begin position="42"/>
        <end position="63"/>
    </location>
</feature>
<dbReference type="InterPro" id="IPR051598">
    <property type="entry name" value="TSUP/Inactive_protease-like"/>
</dbReference>
<proteinExistence type="inferred from homology"/>
<comment type="subcellular location">
    <subcellularLocation>
        <location evidence="5">Cell membrane</location>
        <topology evidence="5">Multi-pass membrane protein</topology>
    </subcellularLocation>
    <subcellularLocation>
        <location evidence="1">Membrane</location>
        <topology evidence="1">Multi-pass membrane protein</topology>
    </subcellularLocation>
</comment>
<dbReference type="EMBL" id="JAMXLR010000003">
    <property type="protein sequence ID" value="MCO6042318.1"/>
    <property type="molecule type" value="Genomic_DNA"/>
</dbReference>
<gene>
    <name evidence="6" type="ORF">NG895_00220</name>
</gene>
<dbReference type="PANTHER" id="PTHR43701:SF2">
    <property type="entry name" value="MEMBRANE TRANSPORTER PROTEIN YJNA-RELATED"/>
    <property type="match status" value="1"/>
</dbReference>
<comment type="caution">
    <text evidence="6">The sequence shown here is derived from an EMBL/GenBank/DDBJ whole genome shotgun (WGS) entry which is preliminary data.</text>
</comment>
<feature type="transmembrane region" description="Helical" evidence="5">
    <location>
        <begin position="6"/>
        <end position="35"/>
    </location>
</feature>
<sequence>MPGIAIVGGIAIGFALGLTGGGGGIFAVPLLVYGLKLPAREAVGVSLAAVGTTALLGALGRLHQGQADLRTGLIFALAGMIGAPLGSRLSALLPESMLLVLFSGLMLVVAVRMWNASRRNLANAQFVCQRDESGRPTLGPRCIALLSALGLSTGVLSGMFGVGGGFVIVPALVLLGGLSIHVAVATSLLVIFLISISGVTSYVLGGGSISWALTGLFTLGGVVGMQFGSRLSARVSGPVLQRVFAAAMVAVACFVVVKSLA</sequence>
<evidence type="ECO:0000256" key="3">
    <source>
        <dbReference type="ARBA" id="ARBA00022989"/>
    </source>
</evidence>
<reference evidence="6" key="1">
    <citation type="submission" date="2022-06" db="EMBL/GenBank/DDBJ databases">
        <title>Aeoliella straminimaris, a novel planctomycete from sediments.</title>
        <authorList>
            <person name="Vitorino I.R."/>
            <person name="Lage O.M."/>
        </authorList>
    </citation>
    <scope>NUCLEOTIDE SEQUENCE</scope>
    <source>
        <strain evidence="6">ICT_H6.2</strain>
    </source>
</reference>
<feature type="transmembrane region" description="Helical" evidence="5">
    <location>
        <begin position="209"/>
        <end position="227"/>
    </location>
</feature>
<keyword evidence="4 5" id="KW-0472">Membrane</keyword>
<feature type="transmembrane region" description="Helical" evidence="5">
    <location>
        <begin position="239"/>
        <end position="257"/>
    </location>
</feature>
<organism evidence="6 7">
    <name type="scientific">Aeoliella straminimaris</name>
    <dbReference type="NCBI Taxonomy" id="2954799"/>
    <lineage>
        <taxon>Bacteria</taxon>
        <taxon>Pseudomonadati</taxon>
        <taxon>Planctomycetota</taxon>
        <taxon>Planctomycetia</taxon>
        <taxon>Pirellulales</taxon>
        <taxon>Lacipirellulaceae</taxon>
        <taxon>Aeoliella</taxon>
    </lineage>
</organism>
<feature type="transmembrane region" description="Helical" evidence="5">
    <location>
        <begin position="97"/>
        <end position="114"/>
    </location>
</feature>
<evidence type="ECO:0000313" key="6">
    <source>
        <dbReference type="EMBL" id="MCO6042318.1"/>
    </source>
</evidence>
<evidence type="ECO:0000256" key="2">
    <source>
        <dbReference type="ARBA" id="ARBA00022692"/>
    </source>
</evidence>
<comment type="similarity">
    <text evidence="5">Belongs to the 4-toluene sulfonate uptake permease (TSUP) (TC 2.A.102) family.</text>
</comment>
<feature type="transmembrane region" description="Helical" evidence="5">
    <location>
        <begin position="155"/>
        <end position="175"/>
    </location>
</feature>
<keyword evidence="3 5" id="KW-1133">Transmembrane helix</keyword>
<feature type="transmembrane region" description="Helical" evidence="5">
    <location>
        <begin position="69"/>
        <end position="85"/>
    </location>
</feature>
<feature type="transmembrane region" description="Helical" evidence="5">
    <location>
        <begin position="182"/>
        <end position="203"/>
    </location>
</feature>
<dbReference type="AlphaFoldDB" id="A0A9X2F5Z0"/>
<evidence type="ECO:0000313" key="7">
    <source>
        <dbReference type="Proteomes" id="UP001155241"/>
    </source>
</evidence>
<name>A0A9X2F5Z0_9BACT</name>